<dbReference type="AlphaFoldDB" id="A0A3B1JSH0"/>
<accession>A0A3B1JSH0</accession>
<evidence type="ECO:0000313" key="2">
    <source>
        <dbReference type="Ensembl" id="ENSAMXP00000045357.1"/>
    </source>
</evidence>
<reference evidence="3" key="1">
    <citation type="submission" date="2013-03" db="EMBL/GenBank/DDBJ databases">
        <authorList>
            <person name="Jeffery W."/>
            <person name="Warren W."/>
            <person name="Wilson R.K."/>
        </authorList>
    </citation>
    <scope>NUCLEOTIDE SEQUENCE</scope>
    <source>
        <strain evidence="3">female</strain>
    </source>
</reference>
<evidence type="ECO:0000256" key="1">
    <source>
        <dbReference type="SAM" id="MobiDB-lite"/>
    </source>
</evidence>
<reference evidence="2" key="3">
    <citation type="submission" date="2025-08" db="UniProtKB">
        <authorList>
            <consortium name="Ensembl"/>
        </authorList>
    </citation>
    <scope>IDENTIFICATION</scope>
</reference>
<dbReference type="InParanoid" id="A0A3B1JSH0"/>
<reference evidence="3" key="2">
    <citation type="journal article" date="2014" name="Nat. Commun.">
        <title>The cavefish genome reveals candidate genes for eye loss.</title>
        <authorList>
            <person name="McGaugh S.E."/>
            <person name="Gross J.B."/>
            <person name="Aken B."/>
            <person name="Blin M."/>
            <person name="Borowsky R."/>
            <person name="Chalopin D."/>
            <person name="Hinaux H."/>
            <person name="Jeffery W.R."/>
            <person name="Keene A."/>
            <person name="Ma L."/>
            <person name="Minx P."/>
            <person name="Murphy D."/>
            <person name="O'Quin K.E."/>
            <person name="Retaux S."/>
            <person name="Rohner N."/>
            <person name="Searle S.M."/>
            <person name="Stahl B.A."/>
            <person name="Tabin C."/>
            <person name="Volff J.N."/>
            <person name="Yoshizawa M."/>
            <person name="Warren W.C."/>
        </authorList>
    </citation>
    <scope>NUCLEOTIDE SEQUENCE [LARGE SCALE GENOMIC DNA]</scope>
    <source>
        <strain evidence="3">female</strain>
    </source>
</reference>
<dbReference type="Proteomes" id="UP000018467">
    <property type="component" value="Unassembled WGS sequence"/>
</dbReference>
<sequence>DKYLLLGEGSRRGEESQPGDDSREGENSFTIWPYIFSSLTRFCCLVSIKSSRLLAGDSILLLPPILEEASVVEIVPDVKDNGMPVFSLPGNGSGTFQSGNCKDPSEWPNILDKLNPTGCLEDMPSELVDALSEHIILIDVVL</sequence>
<dbReference type="Bgee" id="ENSAMXG00000040903">
    <property type="expression patterns" value="Expressed in camera-type eye and 3 other cell types or tissues"/>
</dbReference>
<reference evidence="2" key="4">
    <citation type="submission" date="2025-09" db="UniProtKB">
        <authorList>
            <consortium name="Ensembl"/>
        </authorList>
    </citation>
    <scope>IDENTIFICATION</scope>
</reference>
<dbReference type="Ensembl" id="ENSAMXT00000039183.1">
    <property type="protein sequence ID" value="ENSAMXP00000045357.1"/>
    <property type="gene ID" value="ENSAMXG00000040903.1"/>
</dbReference>
<name>A0A3B1JSH0_ASTMX</name>
<organism evidence="2 3">
    <name type="scientific">Astyanax mexicanus</name>
    <name type="common">Blind cave fish</name>
    <name type="synonym">Astyanax fasciatus mexicanus</name>
    <dbReference type="NCBI Taxonomy" id="7994"/>
    <lineage>
        <taxon>Eukaryota</taxon>
        <taxon>Metazoa</taxon>
        <taxon>Chordata</taxon>
        <taxon>Craniata</taxon>
        <taxon>Vertebrata</taxon>
        <taxon>Euteleostomi</taxon>
        <taxon>Actinopterygii</taxon>
        <taxon>Neopterygii</taxon>
        <taxon>Teleostei</taxon>
        <taxon>Ostariophysi</taxon>
        <taxon>Characiformes</taxon>
        <taxon>Characoidei</taxon>
        <taxon>Acestrorhamphidae</taxon>
        <taxon>Acestrorhamphinae</taxon>
        <taxon>Astyanax</taxon>
    </lineage>
</organism>
<protein>
    <submittedName>
        <fullName evidence="2">Uncharacterized protein</fullName>
    </submittedName>
</protein>
<feature type="region of interest" description="Disordered" evidence="1">
    <location>
        <begin position="1"/>
        <end position="25"/>
    </location>
</feature>
<keyword evidence="3" id="KW-1185">Reference proteome</keyword>
<evidence type="ECO:0000313" key="3">
    <source>
        <dbReference type="Proteomes" id="UP000018467"/>
    </source>
</evidence>
<proteinExistence type="predicted"/>